<protein>
    <submittedName>
        <fullName evidence="1">Uncharacterized protein</fullName>
    </submittedName>
</protein>
<evidence type="ECO:0000313" key="1">
    <source>
        <dbReference type="EMBL" id="ALE38643.1"/>
    </source>
</evidence>
<reference evidence="1 2" key="1">
    <citation type="journal article" date="2015" name="Genome Announc.">
        <title>Whole-Genome Sequence of Leptospira interrogans Serovar Hardjo Subtype Hardjoprajitno Strain Norma, Isolated from Cattle in a Leptospirosis Outbreak in Brazil.</title>
        <authorList>
            <person name="Cosate M.R."/>
            <person name="Soares S.C."/>
            <person name="Mendes T.A."/>
            <person name="Raittz R.T."/>
            <person name="Moreira E.C."/>
            <person name="Leite R."/>
            <person name="Fernandes G.R."/>
            <person name="Haddad J.P."/>
            <person name="Ortega J.M."/>
        </authorList>
    </citation>
    <scope>NUCLEOTIDE SEQUENCE [LARGE SCALE GENOMIC DNA]</scope>
    <source>
        <strain evidence="1 2">Norma</strain>
    </source>
</reference>
<dbReference type="EMBL" id="CP012603">
    <property type="protein sequence ID" value="ALE38643.1"/>
    <property type="molecule type" value="Genomic_DNA"/>
</dbReference>
<dbReference type="Proteomes" id="UP000056502">
    <property type="component" value="Chromosome I"/>
</dbReference>
<dbReference type="AlphaFoldDB" id="A0A0M4N7J7"/>
<gene>
    <name evidence="1" type="ORF">G436_1446</name>
</gene>
<dbReference type="AntiFam" id="ANF00051">
    <property type="entry name" value="Translation of DNA tandem repeat"/>
</dbReference>
<accession>A0A0M4N7J7</accession>
<proteinExistence type="predicted"/>
<dbReference type="PATRIC" id="fig|1279460.3.peg.1458"/>
<organism evidence="1">
    <name type="scientific">Leptospira interrogans serovar Hardjo str. Norma</name>
    <dbReference type="NCBI Taxonomy" id="1279460"/>
    <lineage>
        <taxon>Bacteria</taxon>
        <taxon>Pseudomonadati</taxon>
        <taxon>Spirochaetota</taxon>
        <taxon>Spirochaetia</taxon>
        <taxon>Leptospirales</taxon>
        <taxon>Leptospiraceae</taxon>
        <taxon>Leptospira</taxon>
    </lineage>
</organism>
<name>A0A0M4N7J7_LEPIR</name>
<evidence type="ECO:0000313" key="2">
    <source>
        <dbReference type="Proteomes" id="UP000056502"/>
    </source>
</evidence>
<sequence>MWELSQIVDLRLNFKIVGTLTNRDLRLNFKIVGTLTNRDLPVDFLKINLPNQIRIFKTRIFRFSSLDTE</sequence>